<dbReference type="GO" id="GO:0005524">
    <property type="term" value="F:ATP binding"/>
    <property type="evidence" value="ECO:0007669"/>
    <property type="project" value="UniProtKB-UniRule"/>
</dbReference>
<comment type="subunit">
    <text evidence="2">Homodimer.</text>
</comment>
<comment type="catalytic activity">
    <reaction evidence="2">
        <text>(7R,8S)-7,8-diammoniononanoate + CO2 + ATP = (4R,5S)-dethiobiotin + ADP + phosphate + 3 H(+)</text>
        <dbReference type="Rhea" id="RHEA:15805"/>
        <dbReference type="ChEBI" id="CHEBI:15378"/>
        <dbReference type="ChEBI" id="CHEBI:16526"/>
        <dbReference type="ChEBI" id="CHEBI:30616"/>
        <dbReference type="ChEBI" id="CHEBI:43474"/>
        <dbReference type="ChEBI" id="CHEBI:149469"/>
        <dbReference type="ChEBI" id="CHEBI:149473"/>
        <dbReference type="ChEBI" id="CHEBI:456216"/>
        <dbReference type="EC" id="6.3.3.3"/>
    </reaction>
</comment>
<keyword evidence="2" id="KW-0479">Metal-binding</keyword>
<keyword evidence="2" id="KW-0067">ATP-binding</keyword>
<name>A0A916NHW1_9FLAO</name>
<keyword evidence="2" id="KW-0547">Nucleotide-binding</keyword>
<gene>
    <name evidence="3" type="primary">bioD1</name>
    <name evidence="2" type="synonym">bioD</name>
    <name evidence="3" type="ORF">CRYO30217_01934</name>
</gene>
<dbReference type="AlphaFoldDB" id="A0A916NHW1"/>
<feature type="binding site" evidence="2">
    <location>
        <begin position="96"/>
        <end position="99"/>
    </location>
    <ligand>
        <name>ATP</name>
        <dbReference type="ChEBI" id="CHEBI:30616"/>
    </ligand>
</feature>
<comment type="caution">
    <text evidence="2">Lacks conserved residue(s) required for the propagation of feature annotation.</text>
</comment>
<dbReference type="PANTHER" id="PTHR43210">
    <property type="entry name" value="DETHIOBIOTIN SYNTHETASE"/>
    <property type="match status" value="1"/>
</dbReference>
<comment type="pathway">
    <text evidence="2">Cofactor biosynthesis; biotin biosynthesis; biotin from 7,8-diaminononanoate: step 1/2.</text>
</comment>
<organism evidence="3 4">
    <name type="scientific">Parvicella tangerina</name>
    <dbReference type="NCBI Taxonomy" id="2829795"/>
    <lineage>
        <taxon>Bacteria</taxon>
        <taxon>Pseudomonadati</taxon>
        <taxon>Bacteroidota</taxon>
        <taxon>Flavobacteriia</taxon>
        <taxon>Flavobacteriales</taxon>
        <taxon>Parvicellaceae</taxon>
        <taxon>Parvicella</taxon>
    </lineage>
</organism>
<dbReference type="HAMAP" id="MF_00336">
    <property type="entry name" value="BioD"/>
    <property type="match status" value="1"/>
</dbReference>
<keyword evidence="2" id="KW-0963">Cytoplasm</keyword>
<dbReference type="KEGG" id="ptan:CRYO30217_01934"/>
<evidence type="ECO:0000256" key="1">
    <source>
        <dbReference type="ARBA" id="ARBA00022756"/>
    </source>
</evidence>
<dbReference type="InterPro" id="IPR004472">
    <property type="entry name" value="DTB_synth_BioD"/>
</dbReference>
<accession>A0A916NHW1</accession>
<dbReference type="RefSeq" id="WP_258542135.1">
    <property type="nucleotide sequence ID" value="NZ_OU015584.1"/>
</dbReference>
<dbReference type="Proteomes" id="UP000683507">
    <property type="component" value="Chromosome"/>
</dbReference>
<dbReference type="SUPFAM" id="SSF52540">
    <property type="entry name" value="P-loop containing nucleoside triphosphate hydrolases"/>
    <property type="match status" value="1"/>
</dbReference>
<evidence type="ECO:0000313" key="3">
    <source>
        <dbReference type="EMBL" id="CAG5082495.1"/>
    </source>
</evidence>
<dbReference type="GO" id="GO:0000287">
    <property type="term" value="F:magnesium ion binding"/>
    <property type="evidence" value="ECO:0007669"/>
    <property type="project" value="UniProtKB-UniRule"/>
</dbReference>
<evidence type="ECO:0000256" key="2">
    <source>
        <dbReference type="HAMAP-Rule" id="MF_00336"/>
    </source>
</evidence>
<feature type="binding site" evidence="2">
    <location>
        <position position="42"/>
    </location>
    <ligand>
        <name>Mg(2+)</name>
        <dbReference type="ChEBI" id="CHEBI:18420"/>
    </ligand>
</feature>
<dbReference type="EMBL" id="OU015584">
    <property type="protein sequence ID" value="CAG5082495.1"/>
    <property type="molecule type" value="Genomic_DNA"/>
</dbReference>
<feature type="binding site" evidence="2">
    <location>
        <position position="42"/>
    </location>
    <ligand>
        <name>ATP</name>
        <dbReference type="ChEBI" id="CHEBI:30616"/>
    </ligand>
</feature>
<comment type="similarity">
    <text evidence="2">Belongs to the dethiobiotin synthetase family.</text>
</comment>
<keyword evidence="2" id="KW-0460">Magnesium</keyword>
<keyword evidence="1 2" id="KW-0093">Biotin biosynthesis</keyword>
<dbReference type="Gene3D" id="3.40.50.300">
    <property type="entry name" value="P-loop containing nucleotide triphosphate hydrolases"/>
    <property type="match status" value="1"/>
</dbReference>
<dbReference type="GO" id="GO:0009102">
    <property type="term" value="P:biotin biosynthetic process"/>
    <property type="evidence" value="ECO:0007669"/>
    <property type="project" value="UniProtKB-UniRule"/>
</dbReference>
<sequence length="203" mass="22544">MKLFVTGIDTNVGKTVVSAILANALGYDYWKPIQSGDLKNSDTKKVKRWIDKERRCFPEAIKLKNPLSPHESARIDKKKIILEKFEAPKEENLIIEGAGGLMVPMNDKGDCMVDLIKHLDAKVVLVSKNYLGSINHTLMSCHVLASYGLENIGIIINGDPNPASEEIIAKVSGVPIIGHVSWTKRFTKKFLSTQGEQFQTIVK</sequence>
<protein>
    <recommendedName>
        <fullName evidence="2">ATP-dependent dethiobiotin synthetase BioD</fullName>
        <ecNumber evidence="2">6.3.3.3</ecNumber>
    </recommendedName>
    <alternativeName>
        <fullName evidence="2">DTB synthetase</fullName>
        <shortName evidence="2">DTBS</shortName>
    </alternativeName>
    <alternativeName>
        <fullName evidence="2">Dethiobiotin synthase</fullName>
    </alternativeName>
</protein>
<dbReference type="EC" id="6.3.3.3" evidence="2"/>
<dbReference type="InterPro" id="IPR027417">
    <property type="entry name" value="P-loop_NTPase"/>
</dbReference>
<dbReference type="PIRSF" id="PIRSF006755">
    <property type="entry name" value="DTB_synth"/>
    <property type="match status" value="1"/>
</dbReference>
<proteinExistence type="inferred from homology"/>
<dbReference type="GO" id="GO:0005829">
    <property type="term" value="C:cytosol"/>
    <property type="evidence" value="ECO:0007669"/>
    <property type="project" value="TreeGrafter"/>
</dbReference>
<comment type="cofactor">
    <cofactor evidence="2">
        <name>Mg(2+)</name>
        <dbReference type="ChEBI" id="CHEBI:18420"/>
    </cofactor>
</comment>
<reference evidence="3" key="1">
    <citation type="submission" date="2021-04" db="EMBL/GenBank/DDBJ databases">
        <authorList>
            <person name="Rodrigo-Torres L."/>
            <person name="Arahal R. D."/>
            <person name="Lucena T."/>
        </authorList>
    </citation>
    <scope>NUCLEOTIDE SEQUENCE</scope>
    <source>
        <strain evidence="3">AS29M-1</strain>
    </source>
</reference>
<feature type="active site" evidence="2">
    <location>
        <position position="31"/>
    </location>
</feature>
<comment type="subcellular location">
    <subcellularLocation>
        <location evidence="2">Cytoplasm</location>
    </subcellularLocation>
</comment>
<comment type="function">
    <text evidence="2">Catalyzes a mechanistically unusual reaction, the ATP-dependent insertion of CO2 between the N7 and N8 nitrogen atoms of 7,8-diaminopelargonic acid (DAPA, also called 7,8-diammoniononanoate) to form a ureido ring.</text>
</comment>
<feature type="binding site" evidence="2">
    <location>
        <position position="96"/>
    </location>
    <ligand>
        <name>Mg(2+)</name>
        <dbReference type="ChEBI" id="CHEBI:18420"/>
    </ligand>
</feature>
<dbReference type="CDD" id="cd03109">
    <property type="entry name" value="DTBS"/>
    <property type="match status" value="1"/>
</dbReference>
<dbReference type="PANTHER" id="PTHR43210:SF5">
    <property type="entry name" value="DETHIOBIOTIN SYNTHETASE"/>
    <property type="match status" value="1"/>
</dbReference>
<dbReference type="GO" id="GO:0004141">
    <property type="term" value="F:dethiobiotin synthase activity"/>
    <property type="evidence" value="ECO:0007669"/>
    <property type="project" value="UniProtKB-UniRule"/>
</dbReference>
<feature type="binding site" evidence="2">
    <location>
        <begin position="11"/>
        <end position="16"/>
    </location>
    <ligand>
        <name>ATP</name>
        <dbReference type="ChEBI" id="CHEBI:30616"/>
    </ligand>
</feature>
<feature type="binding site" evidence="2">
    <location>
        <position position="35"/>
    </location>
    <ligand>
        <name>substrate</name>
    </ligand>
</feature>
<keyword evidence="2 3" id="KW-0436">Ligase</keyword>
<feature type="binding site" evidence="2">
    <location>
        <position position="15"/>
    </location>
    <ligand>
        <name>Mg(2+)</name>
        <dbReference type="ChEBI" id="CHEBI:18420"/>
    </ligand>
</feature>
<evidence type="ECO:0000313" key="4">
    <source>
        <dbReference type="Proteomes" id="UP000683507"/>
    </source>
</evidence>
<dbReference type="Pfam" id="PF13500">
    <property type="entry name" value="AAA_26"/>
    <property type="match status" value="1"/>
</dbReference>
<keyword evidence="4" id="KW-1185">Reference proteome</keyword>
<dbReference type="NCBIfam" id="TIGR00347">
    <property type="entry name" value="bioD"/>
    <property type="match status" value="1"/>
</dbReference>